<sequence length="304" mass="32826">MCSTFSLDDPQSLPPSSTPPSSTPAHRSMQTDKISGLVISPTPHLLNLSMPRIPGTLNSNPGTSPRLAPTMRSTPGRINRRQTGTETVCLQNQQQQPQPISSSATSRQFIGHSSISSSNVHDSQAWHSNEVRRPSLMTSIVGLVNGVGHTGSTDSAYSRITYTDSTLNPVIRSTSKAPNFFLHSHRSQPIEPQPQPLQPPTIQTSSSVFSSGIGPNSSWGGTGASNTSGRRLKLRSLEPAPLVIRLLDLIRQLSERITCPALALRHLEASLQHVYRQAQVLACLLSLEGDELLDHLDRMTLAAG</sequence>
<feature type="region of interest" description="Disordered" evidence="1">
    <location>
        <begin position="187"/>
        <end position="207"/>
    </location>
</feature>
<feature type="region of interest" description="Disordered" evidence="1">
    <location>
        <begin position="1"/>
        <end position="30"/>
    </location>
</feature>
<dbReference type="AlphaFoldDB" id="A0A3S5AX25"/>
<evidence type="ECO:0000313" key="3">
    <source>
        <dbReference type="Proteomes" id="UP000784294"/>
    </source>
</evidence>
<dbReference type="EMBL" id="CAAALY010247470">
    <property type="protein sequence ID" value="VEL34342.1"/>
    <property type="molecule type" value="Genomic_DNA"/>
</dbReference>
<reference evidence="2" key="1">
    <citation type="submission" date="2018-11" db="EMBL/GenBank/DDBJ databases">
        <authorList>
            <consortium name="Pathogen Informatics"/>
        </authorList>
    </citation>
    <scope>NUCLEOTIDE SEQUENCE</scope>
</reference>
<dbReference type="Proteomes" id="UP000784294">
    <property type="component" value="Unassembled WGS sequence"/>
</dbReference>
<feature type="region of interest" description="Disordered" evidence="1">
    <location>
        <begin position="49"/>
        <end position="77"/>
    </location>
</feature>
<evidence type="ECO:0000256" key="1">
    <source>
        <dbReference type="SAM" id="MobiDB-lite"/>
    </source>
</evidence>
<feature type="compositionally biased region" description="Pro residues" evidence="1">
    <location>
        <begin position="12"/>
        <end position="22"/>
    </location>
</feature>
<evidence type="ECO:0000313" key="2">
    <source>
        <dbReference type="EMBL" id="VEL34342.1"/>
    </source>
</evidence>
<accession>A0A3S5AX25</accession>
<gene>
    <name evidence="2" type="ORF">PXEA_LOCUS27782</name>
</gene>
<feature type="compositionally biased region" description="Low complexity" evidence="1">
    <location>
        <begin position="1"/>
        <end position="11"/>
    </location>
</feature>
<name>A0A3S5AX25_9PLAT</name>
<protein>
    <submittedName>
        <fullName evidence="2">Uncharacterized protein</fullName>
    </submittedName>
</protein>
<comment type="caution">
    <text evidence="2">The sequence shown here is derived from an EMBL/GenBank/DDBJ whole genome shotgun (WGS) entry which is preliminary data.</text>
</comment>
<keyword evidence="3" id="KW-1185">Reference proteome</keyword>
<dbReference type="OrthoDB" id="6267753at2759"/>
<organism evidence="2 3">
    <name type="scientific">Protopolystoma xenopodis</name>
    <dbReference type="NCBI Taxonomy" id="117903"/>
    <lineage>
        <taxon>Eukaryota</taxon>
        <taxon>Metazoa</taxon>
        <taxon>Spiralia</taxon>
        <taxon>Lophotrochozoa</taxon>
        <taxon>Platyhelminthes</taxon>
        <taxon>Monogenea</taxon>
        <taxon>Polyopisthocotylea</taxon>
        <taxon>Polystomatidea</taxon>
        <taxon>Polystomatidae</taxon>
        <taxon>Protopolystoma</taxon>
    </lineage>
</organism>
<proteinExistence type="predicted"/>